<evidence type="ECO:0000259" key="2">
    <source>
        <dbReference type="Pfam" id="PF07905"/>
    </source>
</evidence>
<dbReference type="STRING" id="885272.JonanDRAFT_0961"/>
<keyword evidence="6" id="KW-1185">Reference proteome</keyword>
<dbReference type="HOGENOM" id="CLU_017436_3_0_0"/>
<gene>
    <name evidence="5" type="ORF">JonanDRAFT_0961</name>
</gene>
<evidence type="ECO:0000256" key="1">
    <source>
        <dbReference type="ARBA" id="ARBA00006754"/>
    </source>
</evidence>
<proteinExistence type="inferred from homology"/>
<comment type="similarity">
    <text evidence="1">Belongs to the CdaR family.</text>
</comment>
<evidence type="ECO:0000313" key="5">
    <source>
        <dbReference type="EMBL" id="EHM13334.1"/>
    </source>
</evidence>
<name>H0UKX5_9BACT</name>
<feature type="domain" description="Purine catabolism PurC-like" evidence="2">
    <location>
        <begin position="7"/>
        <end position="126"/>
    </location>
</feature>
<evidence type="ECO:0000259" key="3">
    <source>
        <dbReference type="Pfam" id="PF13556"/>
    </source>
</evidence>
<dbReference type="InterPro" id="IPR012914">
    <property type="entry name" value="PucR_dom"/>
</dbReference>
<dbReference type="Gene3D" id="1.10.10.2840">
    <property type="entry name" value="PucR C-terminal helix-turn-helix domain"/>
    <property type="match status" value="1"/>
</dbReference>
<dbReference type="InterPro" id="IPR025736">
    <property type="entry name" value="PucR_C-HTH_dom"/>
</dbReference>
<evidence type="ECO:0000313" key="6">
    <source>
        <dbReference type="Proteomes" id="UP000003806"/>
    </source>
</evidence>
<feature type="domain" description="PucR C-terminal helix-turn-helix" evidence="3">
    <location>
        <begin position="465"/>
        <end position="522"/>
    </location>
</feature>
<dbReference type="AlphaFoldDB" id="H0UKX5"/>
<dbReference type="Pfam" id="PF07905">
    <property type="entry name" value="PucR"/>
    <property type="match status" value="1"/>
</dbReference>
<dbReference type="eggNOG" id="COG3835">
    <property type="taxonomic scope" value="Bacteria"/>
</dbReference>
<dbReference type="EMBL" id="CM001376">
    <property type="protein sequence ID" value="EHM13334.1"/>
    <property type="molecule type" value="Genomic_DNA"/>
</dbReference>
<evidence type="ECO:0000259" key="4">
    <source>
        <dbReference type="Pfam" id="PF17853"/>
    </source>
</evidence>
<feature type="domain" description="CdaR GGDEF-like" evidence="4">
    <location>
        <begin position="278"/>
        <end position="412"/>
    </location>
</feature>
<dbReference type="Pfam" id="PF17853">
    <property type="entry name" value="GGDEF_2"/>
    <property type="match status" value="1"/>
</dbReference>
<sequence>MPLVVRDLLDMSELEGIRLLAGASGLERPVRNVNVMEAPDISRWLHGGELVLTSAYLARENPEQLLSLVNDLNAAGAAALGVKLGRFIGQLPEQVKDTADKIGLAILEIPIQLAFTDVITPILSRIINEQAGDIRFSEMVLRSFSDLLVEGGGIDQVLYNLQLFSREDVAFFSLPSRERYCSAKNEAFREDVFGLALRELQDKYLCRKIQSGDNVYGYLFLNSAPGEQKQDRQLQTAAQHAATALMLLVQRDIASREVEYRYRNEFVQDLILNNVKHERDLTRRAHRFGWDLSGWVRAIVVQIDPEKRRPDGSETPYAQLEERRQMVSSIAVEGIRRVYSKMPYSTMSDAIVFLDFSPEPPSRHIGREDLLKIQEQIAKRTEATVTIATGRFKESAFLAHESYTEAKKALEIVRSLKCGNHIIDWDELGIFSFIAPICNTPDAKNFCEEQLQPLIQHDKEHNSDLLITLEAVIKSNWQLKQAADDLSIHYNTLRYRYDKIRELLRADLNDSDKRLSLGIAFKMYRMNIFDENHRK</sequence>
<dbReference type="InterPro" id="IPR041522">
    <property type="entry name" value="CdaR_GGDEF"/>
</dbReference>
<dbReference type="PANTHER" id="PTHR33744">
    <property type="entry name" value="CARBOHYDRATE DIACID REGULATOR"/>
    <property type="match status" value="1"/>
</dbReference>
<dbReference type="InterPro" id="IPR042070">
    <property type="entry name" value="PucR_C-HTH_sf"/>
</dbReference>
<dbReference type="Pfam" id="PF13556">
    <property type="entry name" value="HTH_30"/>
    <property type="match status" value="1"/>
</dbReference>
<reference evidence="5 6" key="1">
    <citation type="submission" date="2011-11" db="EMBL/GenBank/DDBJ databases">
        <title>The Noncontiguous Finished genome of Jonquetella anthropi DSM 22815.</title>
        <authorList>
            <consortium name="US DOE Joint Genome Institute (JGI-PGF)"/>
            <person name="Lucas S."/>
            <person name="Copeland A."/>
            <person name="Lapidus A."/>
            <person name="Glavina del Rio T."/>
            <person name="Dalin E."/>
            <person name="Tice H."/>
            <person name="Bruce D."/>
            <person name="Goodwin L."/>
            <person name="Pitluck S."/>
            <person name="Peters L."/>
            <person name="Mikhailova N."/>
            <person name="Held B."/>
            <person name="Kyrpides N."/>
            <person name="Mavromatis K."/>
            <person name="Ivanova N."/>
            <person name="Markowitz V."/>
            <person name="Cheng J.-F."/>
            <person name="Hugenholtz P."/>
            <person name="Woyke T."/>
            <person name="Wu D."/>
            <person name="Gronow S."/>
            <person name="Wellnitz S."/>
            <person name="Brambilla E."/>
            <person name="Klenk H.-P."/>
            <person name="Eisen J.A."/>
        </authorList>
    </citation>
    <scope>NUCLEOTIDE SEQUENCE [LARGE SCALE GENOMIC DNA]</scope>
    <source>
        <strain evidence="5 6">DSM 22815</strain>
    </source>
</reference>
<accession>H0UKX5</accession>
<organism evidence="5 6">
    <name type="scientific">Jonquetella anthropi DSM 22815</name>
    <dbReference type="NCBI Taxonomy" id="885272"/>
    <lineage>
        <taxon>Bacteria</taxon>
        <taxon>Thermotogati</taxon>
        <taxon>Synergistota</taxon>
        <taxon>Synergistia</taxon>
        <taxon>Synergistales</taxon>
        <taxon>Dethiosulfovibrionaceae</taxon>
        <taxon>Jonquetella</taxon>
    </lineage>
</organism>
<protein>
    <submittedName>
        <fullName evidence="5">Sugar diacid utilization regulator</fullName>
    </submittedName>
</protein>
<dbReference type="Proteomes" id="UP000003806">
    <property type="component" value="Chromosome"/>
</dbReference>
<dbReference type="RefSeq" id="WP_008522996.1">
    <property type="nucleotide sequence ID" value="NZ_CM001376.1"/>
</dbReference>
<dbReference type="OrthoDB" id="143422at2"/>
<dbReference type="PANTHER" id="PTHR33744:SF1">
    <property type="entry name" value="DNA-BINDING TRANSCRIPTIONAL ACTIVATOR ADER"/>
    <property type="match status" value="1"/>
</dbReference>
<dbReference type="InterPro" id="IPR051448">
    <property type="entry name" value="CdaR-like_regulators"/>
</dbReference>